<keyword evidence="6" id="KW-0067">ATP-binding</keyword>
<evidence type="ECO:0000313" key="12">
    <source>
        <dbReference type="EMBL" id="MDQ0505184.1"/>
    </source>
</evidence>
<dbReference type="RefSeq" id="WP_237344368.1">
    <property type="nucleotide sequence ID" value="NZ_JABWGX010000004.1"/>
</dbReference>
<organism evidence="12 13">
    <name type="scientific">Xanthobacter agilis</name>
    <dbReference type="NCBI Taxonomy" id="47492"/>
    <lineage>
        <taxon>Bacteria</taxon>
        <taxon>Pseudomonadati</taxon>
        <taxon>Pseudomonadota</taxon>
        <taxon>Alphaproteobacteria</taxon>
        <taxon>Hyphomicrobiales</taxon>
        <taxon>Xanthobacteraceae</taxon>
        <taxon>Xanthobacter</taxon>
    </lineage>
</organism>
<proteinExistence type="inferred from homology"/>
<evidence type="ECO:0000256" key="6">
    <source>
        <dbReference type="ARBA" id="ARBA00022840"/>
    </source>
</evidence>
<feature type="coiled-coil region" evidence="10">
    <location>
        <begin position="166"/>
        <end position="200"/>
    </location>
</feature>
<dbReference type="InterPro" id="IPR027417">
    <property type="entry name" value="P-loop_NTPase"/>
</dbReference>
<gene>
    <name evidence="12" type="ORF">QOZ94_001980</name>
</gene>
<comment type="similarity">
    <text evidence="2 9">Belongs to the RecN family.</text>
</comment>
<dbReference type="PANTHER" id="PTHR11059:SF0">
    <property type="entry name" value="DNA REPAIR PROTEIN RECN"/>
    <property type="match status" value="1"/>
</dbReference>
<keyword evidence="13" id="KW-1185">Reference proteome</keyword>
<evidence type="ECO:0000256" key="4">
    <source>
        <dbReference type="ARBA" id="ARBA00022741"/>
    </source>
</evidence>
<comment type="function">
    <text evidence="1 9">May be involved in recombinational repair of damaged DNA.</text>
</comment>
<comment type="caution">
    <text evidence="12">The sequence shown here is derived from an EMBL/GenBank/DDBJ whole genome shotgun (WGS) entry which is preliminary data.</text>
</comment>
<keyword evidence="7 9" id="KW-0234">DNA repair</keyword>
<evidence type="ECO:0000256" key="8">
    <source>
        <dbReference type="ARBA" id="ARBA00033408"/>
    </source>
</evidence>
<keyword evidence="4" id="KW-0547">Nucleotide-binding</keyword>
<dbReference type="Proteomes" id="UP001241747">
    <property type="component" value="Unassembled WGS sequence"/>
</dbReference>
<evidence type="ECO:0000256" key="3">
    <source>
        <dbReference type="ARBA" id="ARBA00021315"/>
    </source>
</evidence>
<dbReference type="Gene3D" id="3.40.50.300">
    <property type="entry name" value="P-loop containing nucleotide triphosphate hydrolases"/>
    <property type="match status" value="2"/>
</dbReference>
<dbReference type="Pfam" id="PF02463">
    <property type="entry name" value="SMC_N"/>
    <property type="match status" value="1"/>
</dbReference>
<keyword evidence="10" id="KW-0175">Coiled coil</keyword>
<evidence type="ECO:0000256" key="2">
    <source>
        <dbReference type="ARBA" id="ARBA00009441"/>
    </source>
</evidence>
<evidence type="ECO:0000259" key="11">
    <source>
        <dbReference type="Pfam" id="PF02463"/>
    </source>
</evidence>
<dbReference type="InterPro" id="IPR004604">
    <property type="entry name" value="DNA_recomb/repair_RecN"/>
</dbReference>
<dbReference type="InterPro" id="IPR003395">
    <property type="entry name" value="RecF/RecN/SMC_N"/>
</dbReference>
<sequence>MLASLSIRDIVLIEKLDLTLSDGLTVLTGETGAGKSILLDSVSLALGGRGDGALVRHGQPKGQVTLAFDLSSDHPAHAILAAADLPDEDHLVIRRIQMADGRTRAFVNEEAVSVQALRLIGASLVELHGQHADRALVDPATHRALLDAYGGLSADVVALGGLWRHWRAARETAREERVRLEAAEKEADYIRHAVEELTALGAEVGEEAALSERRSAMMRSEKIAADLSEALNAVAGGGSPIPSLSAAVRRLERRAGESQDVIRPAVEAIDQALDALELARGHLEAALADADFEPRELERIEERLFALRGAARKYAVSPDVLPEVAARFVAQLEHLDQSEARLARLDAAAMEAETAYRHAAERLSAARRAAADALDGAVGAELPPLKLERAEFLTKVTADPAAAGPEGCDGVEFWVRTNPGSRPGPMMKVASGGELARFLLALKVVLADRGSAPTLIFDEIDTGVGGAVADAIGQRLARLSQKVQVLCVTHAPQVAARAHHHLLIAKAAHPASADGAGAADGEVPVTTRVAALTPALRKEEIARMLAGASVTAEARAAAERLLKAAR</sequence>
<protein>
    <recommendedName>
        <fullName evidence="3 9">DNA repair protein RecN</fullName>
    </recommendedName>
    <alternativeName>
        <fullName evidence="8 9">Recombination protein N</fullName>
    </alternativeName>
</protein>
<reference evidence="12 13" key="1">
    <citation type="submission" date="2023-07" db="EMBL/GenBank/DDBJ databases">
        <title>Genomic Encyclopedia of Type Strains, Phase IV (KMG-IV): sequencing the most valuable type-strain genomes for metagenomic binning, comparative biology and taxonomic classification.</title>
        <authorList>
            <person name="Goeker M."/>
        </authorList>
    </citation>
    <scope>NUCLEOTIDE SEQUENCE [LARGE SCALE GENOMIC DNA]</scope>
    <source>
        <strain evidence="12 13">DSM 3770</strain>
    </source>
</reference>
<feature type="domain" description="RecF/RecN/SMC N-terminal" evidence="11">
    <location>
        <begin position="14"/>
        <end position="505"/>
    </location>
</feature>
<evidence type="ECO:0000256" key="10">
    <source>
        <dbReference type="SAM" id="Coils"/>
    </source>
</evidence>
<dbReference type="NCBIfam" id="TIGR00634">
    <property type="entry name" value="recN"/>
    <property type="match status" value="1"/>
</dbReference>
<dbReference type="CDD" id="cd03241">
    <property type="entry name" value="ABC_RecN"/>
    <property type="match status" value="2"/>
</dbReference>
<dbReference type="PIRSF" id="PIRSF003128">
    <property type="entry name" value="RecN"/>
    <property type="match status" value="1"/>
</dbReference>
<evidence type="ECO:0000256" key="7">
    <source>
        <dbReference type="ARBA" id="ARBA00023204"/>
    </source>
</evidence>
<evidence type="ECO:0000313" key="13">
    <source>
        <dbReference type="Proteomes" id="UP001241747"/>
    </source>
</evidence>
<dbReference type="SUPFAM" id="SSF52540">
    <property type="entry name" value="P-loop containing nucleoside triphosphate hydrolases"/>
    <property type="match status" value="1"/>
</dbReference>
<evidence type="ECO:0000256" key="9">
    <source>
        <dbReference type="PIRNR" id="PIRNR003128"/>
    </source>
</evidence>
<evidence type="ECO:0000256" key="5">
    <source>
        <dbReference type="ARBA" id="ARBA00022763"/>
    </source>
</evidence>
<name>A0ABU0LDK0_XANAG</name>
<keyword evidence="5 9" id="KW-0227">DNA damage</keyword>
<evidence type="ECO:0000256" key="1">
    <source>
        <dbReference type="ARBA" id="ARBA00003618"/>
    </source>
</evidence>
<dbReference type="PANTHER" id="PTHR11059">
    <property type="entry name" value="DNA REPAIR PROTEIN RECN"/>
    <property type="match status" value="1"/>
</dbReference>
<dbReference type="EMBL" id="JAUSVY010000004">
    <property type="protein sequence ID" value="MDQ0505184.1"/>
    <property type="molecule type" value="Genomic_DNA"/>
</dbReference>
<accession>A0ABU0LDK0</accession>